<dbReference type="RefSeq" id="WP_209943805.1">
    <property type="nucleotide sequence ID" value="NZ_JAGGJU010000004.1"/>
</dbReference>
<evidence type="ECO:0000313" key="1">
    <source>
        <dbReference type="EMBL" id="MBP1850171.1"/>
    </source>
</evidence>
<dbReference type="Proteomes" id="UP000759443">
    <property type="component" value="Unassembled WGS sequence"/>
</dbReference>
<name>A0ABS4DWV0_9HYPH</name>
<sequence length="74" mass="8525">MSPQRKRMENAIRSLLDSHPDPALHRWVVDTVAAFDLRLKGIADPRERDQARQAALVFIKATLQNWSENPPLKH</sequence>
<proteinExistence type="predicted"/>
<comment type="caution">
    <text evidence="1">The sequence shown here is derived from an EMBL/GenBank/DDBJ whole genome shotgun (WGS) entry which is preliminary data.</text>
</comment>
<dbReference type="EMBL" id="JAGGJU010000004">
    <property type="protein sequence ID" value="MBP1850171.1"/>
    <property type="molecule type" value="Genomic_DNA"/>
</dbReference>
<gene>
    <name evidence="1" type="ORF">J2Z17_001605</name>
</gene>
<protein>
    <submittedName>
        <fullName evidence="1">Uncharacterized protein</fullName>
    </submittedName>
</protein>
<evidence type="ECO:0000313" key="2">
    <source>
        <dbReference type="Proteomes" id="UP000759443"/>
    </source>
</evidence>
<organism evidence="1 2">
    <name type="scientific">Rhizobium halophytocola</name>
    <dbReference type="NCBI Taxonomy" id="735519"/>
    <lineage>
        <taxon>Bacteria</taxon>
        <taxon>Pseudomonadati</taxon>
        <taxon>Pseudomonadota</taxon>
        <taxon>Alphaproteobacteria</taxon>
        <taxon>Hyphomicrobiales</taxon>
        <taxon>Rhizobiaceae</taxon>
        <taxon>Rhizobium/Agrobacterium group</taxon>
        <taxon>Rhizobium</taxon>
    </lineage>
</organism>
<keyword evidence="2" id="KW-1185">Reference proteome</keyword>
<reference evidence="1 2" key="1">
    <citation type="submission" date="2021-03" db="EMBL/GenBank/DDBJ databases">
        <title>Genomic Encyclopedia of Type Strains, Phase IV (KMG-IV): sequencing the most valuable type-strain genomes for metagenomic binning, comparative biology and taxonomic classification.</title>
        <authorList>
            <person name="Goeker M."/>
        </authorList>
    </citation>
    <scope>NUCLEOTIDE SEQUENCE [LARGE SCALE GENOMIC DNA]</scope>
    <source>
        <strain evidence="1 2">DSM 21600</strain>
    </source>
</reference>
<accession>A0ABS4DWV0</accession>